<comment type="similarity">
    <text evidence="2 9">Belongs to the class-I pyridine nucleotide-disulfide oxidoreductase family.</text>
</comment>
<protein>
    <submittedName>
        <fullName evidence="14">Pyridine nucleotide-disulfide oxidoreductase</fullName>
    </submittedName>
</protein>
<keyword evidence="6 9" id="KW-0560">Oxidoreductase</keyword>
<dbReference type="PANTHER" id="PTHR43014:SF2">
    <property type="entry name" value="MERCURIC REDUCTASE"/>
    <property type="match status" value="1"/>
</dbReference>
<evidence type="ECO:0000259" key="11">
    <source>
        <dbReference type="Pfam" id="PF02852"/>
    </source>
</evidence>
<dbReference type="Gene3D" id="3.50.50.60">
    <property type="entry name" value="FAD/NAD(P)-binding domain"/>
    <property type="match status" value="2"/>
</dbReference>
<dbReference type="Pfam" id="PF09335">
    <property type="entry name" value="VTT_dom"/>
    <property type="match status" value="1"/>
</dbReference>
<evidence type="ECO:0000259" key="12">
    <source>
        <dbReference type="Pfam" id="PF07992"/>
    </source>
</evidence>
<dbReference type="FunFam" id="3.30.390.30:FF:000001">
    <property type="entry name" value="Dihydrolipoyl dehydrogenase"/>
    <property type="match status" value="1"/>
</dbReference>
<dbReference type="PROSITE" id="PS00076">
    <property type="entry name" value="PYRIDINE_REDOX_1"/>
    <property type="match status" value="1"/>
</dbReference>
<dbReference type="OrthoDB" id="9781772at2"/>
<feature type="transmembrane region" description="Helical" evidence="10">
    <location>
        <begin position="194"/>
        <end position="213"/>
    </location>
</feature>
<feature type="transmembrane region" description="Helical" evidence="10">
    <location>
        <begin position="48"/>
        <end position="66"/>
    </location>
</feature>
<dbReference type="EMBL" id="CP018154">
    <property type="protein sequence ID" value="APG61740.1"/>
    <property type="molecule type" value="Genomic_DNA"/>
</dbReference>
<evidence type="ECO:0000256" key="9">
    <source>
        <dbReference type="RuleBase" id="RU003691"/>
    </source>
</evidence>
<organism evidence="14 15">
    <name type="scientific">Sphingorhabdus lutea</name>
    <dbReference type="NCBI Taxonomy" id="1913578"/>
    <lineage>
        <taxon>Bacteria</taxon>
        <taxon>Pseudomonadati</taxon>
        <taxon>Pseudomonadota</taxon>
        <taxon>Alphaproteobacteria</taxon>
        <taxon>Sphingomonadales</taxon>
        <taxon>Sphingomonadaceae</taxon>
        <taxon>Sphingorhabdus</taxon>
    </lineage>
</organism>
<dbReference type="AlphaFoldDB" id="A0A1L3J9E8"/>
<keyword evidence="15" id="KW-1185">Reference proteome</keyword>
<feature type="transmembrane region" description="Helical" evidence="10">
    <location>
        <begin position="78"/>
        <end position="102"/>
    </location>
</feature>
<dbReference type="InterPro" id="IPR004099">
    <property type="entry name" value="Pyr_nucl-diS_OxRdtase_dimer"/>
</dbReference>
<dbReference type="InterPro" id="IPR023753">
    <property type="entry name" value="FAD/NAD-binding_dom"/>
</dbReference>
<dbReference type="PRINTS" id="PR00411">
    <property type="entry name" value="PNDRDTASEI"/>
</dbReference>
<feature type="transmembrane region" description="Helical" evidence="10">
    <location>
        <begin position="160"/>
        <end position="182"/>
    </location>
</feature>
<feature type="domain" description="FAD/NAD(P)-binding" evidence="12">
    <location>
        <begin position="238"/>
        <end position="559"/>
    </location>
</feature>
<dbReference type="SUPFAM" id="SSF55424">
    <property type="entry name" value="FAD/NAD-linked reductases, dimerisation (C-terminal) domain"/>
    <property type="match status" value="1"/>
</dbReference>
<keyword evidence="3 9" id="KW-0285">Flavoprotein</keyword>
<evidence type="ECO:0000256" key="2">
    <source>
        <dbReference type="ARBA" id="ARBA00007532"/>
    </source>
</evidence>
<evidence type="ECO:0000256" key="5">
    <source>
        <dbReference type="ARBA" id="ARBA00022857"/>
    </source>
</evidence>
<reference evidence="14 15" key="1">
    <citation type="submission" date="2016-11" db="EMBL/GenBank/DDBJ databases">
        <title>Sphingorhabdus sp. LPB0140, isolated from marine environment.</title>
        <authorList>
            <person name="Kim E."/>
            <person name="Yi H."/>
        </authorList>
    </citation>
    <scope>NUCLEOTIDE SEQUENCE [LARGE SCALE GENOMIC DNA]</scope>
    <source>
        <strain evidence="14 15">LPB0140</strain>
    </source>
</reference>
<dbReference type="PRINTS" id="PR00368">
    <property type="entry name" value="FADPNR"/>
</dbReference>
<dbReference type="InterPro" id="IPR036188">
    <property type="entry name" value="FAD/NAD-bd_sf"/>
</dbReference>
<proteinExistence type="inferred from homology"/>
<sequence>MKKKLILASFLALCAIAFYYFELGQYFTLDAFRARQAQFEAAYADNPFPILAGFFLLYVAVTALSLPGAAIMTLAAGALFGLVTGTLIVSFASTIGATLAFLSARFILHDWVQGKFGHRLKAINQGIEKDGAFYLFTIRMIPVFPFFIVNLVMGLTKMRLWTYFWVSQLGMIAGTIIFVNAGTQLAQIESTADLITPALLGSFAALAIFPWIAKRIIAYLKGRKAYEGYARPKNFDRNLIVIGAGAAGLVSSYIAAMLKANVTLIEGGEMGGDCLNTGCVPSKALIKSAKAADMTRHGDKYGLFAAKPQVDFPALMSRIRKIIADIEPHDSVERYTGLGVDVVKGWAKFIDPWTVEISRNNGEVQRLSARKFIIATGAAPILPPLKGFDGPNIVTSENMWDWLERSGELPQKIAIMGGGPIGCELATAFQKLGADVTIIEMADRILAKEDSHAADIVAASMREIGVDLLMGHKVVAMQDENIILAEKDGQEVQIKTDMLLVAIGRRARLSGFGLEELGLDVAAKGPINDEFLATKMPHIFMAGDVAGRQQFTHGAAHEAYYAATNALFGGIKKSAADYSLLPRVTYTDPEIAGVGLTQESADEQGIEYDLTIYEMDDLDRAITESETKGRVTMLTAKGSDRLLGVTIIGHQAGEMIAMFALAMRQNIKAGKIAATILPYPTWNEANKFVIGQYRLARKPEKLLNIMTKYWKWRL</sequence>
<dbReference type="RefSeq" id="WP_072558386.1">
    <property type="nucleotide sequence ID" value="NZ_CP018154.1"/>
</dbReference>
<evidence type="ECO:0000259" key="13">
    <source>
        <dbReference type="Pfam" id="PF09335"/>
    </source>
</evidence>
<dbReference type="GO" id="GO:0016668">
    <property type="term" value="F:oxidoreductase activity, acting on a sulfur group of donors, NAD(P) as acceptor"/>
    <property type="evidence" value="ECO:0007669"/>
    <property type="project" value="InterPro"/>
</dbReference>
<dbReference type="InterPro" id="IPR032816">
    <property type="entry name" value="VTT_dom"/>
</dbReference>
<comment type="cofactor">
    <cofactor evidence="1">
        <name>FAD</name>
        <dbReference type="ChEBI" id="CHEBI:57692"/>
    </cofactor>
</comment>
<dbReference type="GO" id="GO:0050660">
    <property type="term" value="F:flavin adenine dinucleotide binding"/>
    <property type="evidence" value="ECO:0007669"/>
    <property type="project" value="TreeGrafter"/>
</dbReference>
<evidence type="ECO:0000256" key="7">
    <source>
        <dbReference type="ARBA" id="ARBA00023157"/>
    </source>
</evidence>
<dbReference type="KEGG" id="sphl:LPB140_01605"/>
<dbReference type="STRING" id="1913578.LPB140_01605"/>
<keyword evidence="8 9" id="KW-0676">Redox-active center</keyword>
<evidence type="ECO:0000256" key="10">
    <source>
        <dbReference type="SAM" id="Phobius"/>
    </source>
</evidence>
<evidence type="ECO:0000256" key="4">
    <source>
        <dbReference type="ARBA" id="ARBA00022827"/>
    </source>
</evidence>
<feature type="transmembrane region" description="Helical" evidence="10">
    <location>
        <begin position="239"/>
        <end position="258"/>
    </location>
</feature>
<keyword evidence="5" id="KW-0521">NADP</keyword>
<keyword evidence="7" id="KW-1015">Disulfide bond</keyword>
<evidence type="ECO:0000313" key="15">
    <source>
        <dbReference type="Proteomes" id="UP000242561"/>
    </source>
</evidence>
<keyword evidence="10" id="KW-1133">Transmembrane helix</keyword>
<accession>A0A1L3J9E8</accession>
<dbReference type="Proteomes" id="UP000242561">
    <property type="component" value="Chromosome"/>
</dbReference>
<dbReference type="InterPro" id="IPR012999">
    <property type="entry name" value="Pyr_OxRdtase_I_AS"/>
</dbReference>
<keyword evidence="4 9" id="KW-0274">FAD</keyword>
<evidence type="ECO:0000256" key="1">
    <source>
        <dbReference type="ARBA" id="ARBA00001974"/>
    </source>
</evidence>
<evidence type="ECO:0000256" key="8">
    <source>
        <dbReference type="ARBA" id="ARBA00023284"/>
    </source>
</evidence>
<dbReference type="SUPFAM" id="SSF51905">
    <property type="entry name" value="FAD/NAD(P)-binding domain"/>
    <property type="match status" value="1"/>
</dbReference>
<dbReference type="InterPro" id="IPR016156">
    <property type="entry name" value="FAD/NAD-linked_Rdtase_dimer_sf"/>
</dbReference>
<evidence type="ECO:0000256" key="6">
    <source>
        <dbReference type="ARBA" id="ARBA00023002"/>
    </source>
</evidence>
<keyword evidence="10" id="KW-0472">Membrane</keyword>
<dbReference type="Gene3D" id="3.30.390.30">
    <property type="match status" value="1"/>
</dbReference>
<feature type="domain" description="VTT" evidence="13">
    <location>
        <begin position="70"/>
        <end position="183"/>
    </location>
</feature>
<dbReference type="PANTHER" id="PTHR43014">
    <property type="entry name" value="MERCURIC REDUCTASE"/>
    <property type="match status" value="1"/>
</dbReference>
<dbReference type="Pfam" id="PF07992">
    <property type="entry name" value="Pyr_redox_2"/>
    <property type="match status" value="1"/>
</dbReference>
<feature type="domain" description="Pyridine nucleotide-disulphide oxidoreductase dimerisation" evidence="11">
    <location>
        <begin position="582"/>
        <end position="685"/>
    </location>
</feature>
<keyword evidence="10" id="KW-0812">Transmembrane</keyword>
<gene>
    <name evidence="14" type="ORF">LPB140_01605</name>
</gene>
<feature type="transmembrane region" description="Helical" evidence="10">
    <location>
        <begin position="132"/>
        <end position="153"/>
    </location>
</feature>
<evidence type="ECO:0000256" key="3">
    <source>
        <dbReference type="ARBA" id="ARBA00022630"/>
    </source>
</evidence>
<dbReference type="Pfam" id="PF02852">
    <property type="entry name" value="Pyr_redox_dim"/>
    <property type="match status" value="1"/>
</dbReference>
<name>A0A1L3J9E8_9SPHN</name>
<evidence type="ECO:0000313" key="14">
    <source>
        <dbReference type="EMBL" id="APG61740.1"/>
    </source>
</evidence>
<dbReference type="GO" id="GO:0003955">
    <property type="term" value="F:NAD(P)H dehydrogenase (quinone) activity"/>
    <property type="evidence" value="ECO:0007669"/>
    <property type="project" value="TreeGrafter"/>
</dbReference>